<dbReference type="EC" id="3.4.11.2" evidence="4"/>
<keyword evidence="10" id="KW-0862">Zinc</keyword>
<protein>
    <recommendedName>
        <fullName evidence="5">Aminopeptidase N</fullName>
        <ecNumber evidence="4">3.4.11.2</ecNumber>
    </recommendedName>
</protein>
<feature type="domain" description="Peptidase M1 membrane alanine aminopeptidase" evidence="12">
    <location>
        <begin position="229"/>
        <end position="440"/>
    </location>
</feature>
<dbReference type="Proteomes" id="UP000297891">
    <property type="component" value="Unassembled WGS sequence"/>
</dbReference>
<evidence type="ECO:0000313" key="15">
    <source>
        <dbReference type="EMBL" id="TGK91860.1"/>
    </source>
</evidence>
<dbReference type="PANTHER" id="PTHR46322:SF1">
    <property type="entry name" value="PUROMYCIN-SENSITIVE AMINOPEPTIDASE"/>
    <property type="match status" value="1"/>
</dbReference>
<dbReference type="InterPro" id="IPR042097">
    <property type="entry name" value="Aminopeptidase_N-like_N_sf"/>
</dbReference>
<dbReference type="AlphaFoldDB" id="A0A2M9Y1B3"/>
<keyword evidence="9" id="KW-0378">Hydrolase</keyword>
<dbReference type="Gene3D" id="1.10.390.10">
    <property type="entry name" value="Neutral Protease Domain 2"/>
    <property type="match status" value="1"/>
</dbReference>
<dbReference type="Pfam" id="PF01433">
    <property type="entry name" value="Peptidase_M1"/>
    <property type="match status" value="1"/>
</dbReference>
<dbReference type="GO" id="GO:0008270">
    <property type="term" value="F:zinc ion binding"/>
    <property type="evidence" value="ECO:0007669"/>
    <property type="project" value="InterPro"/>
</dbReference>
<evidence type="ECO:0000256" key="9">
    <source>
        <dbReference type="ARBA" id="ARBA00022801"/>
    </source>
</evidence>
<dbReference type="Pfam" id="PF17900">
    <property type="entry name" value="Peptidase_M1_N"/>
    <property type="match status" value="1"/>
</dbReference>
<sequence length="858" mass="98360">MTSSSSAIHKLEDYKPTPWLTPSVDLRFDLDLHLTVVRAEYEVVLSANQREPLFLNGESLDFLSIRIDGTILDPNEYQVSPVGILIPNPPKDKFKLSVENRINPAGNTSLEGLYKSGSMLCTQNEPEGFRKIVYSIDRPDNMMRFRVTISGDGTLFPIMLSNGNPISENTFADGKKEVVWEDPYLKPSYLFALVAGELVETKDFFLTMSGREVTLKIFVEKGNEEKVSFAFDSLKKAMKWDEDTFGLEYDLDLFMIVAVEDFNMGAMENKGLNLFNAKLVLADKKSATDESFEAILAVIAHEYFHNWTGNRVTLRNWFNLTLKEGLTVFRDQWFTEDMTDPAVKRIKDVLFLKEFQFPEDQGPMSHPILPKSYKEMNNFYTVTVYEKGAEVIRLVSELIGRENFKKGLKHYLSKYDGQGVTFEEFISSMEEVASHSIPNLRNWYHRSGTPLISVKETYSQDSNEWVFDLADTGSSEYPLVFSNSLAVFNREGSLLKEERRIMTGDRDQIRLPALDETGTKPIVSFFRSLSSPVRLEYKQSEEEIQILAKMETDGVSKFFAFQNLVFDWFRKSLASGKEENFSVILDTISDSFGKGWDKTYHSFYLSFPGLTQISESVGCYEFQKLSDLRLKAIQKITTTFTPQFQTLFEENRKTIPIQTKEEIGKRRLKNTALFYLLHDPSKKFERLAMMEQREAKHMSEEVSALKYLLEVDSKEKENSVNLFFEKWQKDSLVLDVWFAAQVASGENRTQVAEELENHPQFNIRNPNKVRSLYFSLARNPLSFHKEDGSGYDFIADRIKRLNEINPQMAAALTKLFSPVSKQKGELPKLAKKQLESIASLPNLSKELGEIVVTILNSL</sequence>
<evidence type="ECO:0000256" key="4">
    <source>
        <dbReference type="ARBA" id="ARBA00012564"/>
    </source>
</evidence>
<feature type="domain" description="Aminopeptidase N-like N-terminal" evidence="14">
    <location>
        <begin position="25"/>
        <end position="190"/>
    </location>
</feature>
<dbReference type="RefSeq" id="WP_100790704.1">
    <property type="nucleotide sequence ID" value="NZ_NPDQ01000004.1"/>
</dbReference>
<dbReference type="NCBIfam" id="TIGR02414">
    <property type="entry name" value="pepN_proteo"/>
    <property type="match status" value="1"/>
</dbReference>
<dbReference type="FunFam" id="3.30.2010.30:FF:000002">
    <property type="entry name" value="Putative aminopeptidase N"/>
    <property type="match status" value="1"/>
</dbReference>
<dbReference type="SUPFAM" id="SSF55486">
    <property type="entry name" value="Metalloproteases ('zincins'), catalytic domain"/>
    <property type="match status" value="1"/>
</dbReference>
<keyword evidence="11" id="KW-0482">Metalloprotease</keyword>
<evidence type="ECO:0000256" key="3">
    <source>
        <dbReference type="ARBA" id="ARBA00010136"/>
    </source>
</evidence>
<evidence type="ECO:0000256" key="8">
    <source>
        <dbReference type="ARBA" id="ARBA00022723"/>
    </source>
</evidence>
<keyword evidence="16" id="KW-1185">Reference proteome</keyword>
<dbReference type="SUPFAM" id="SSF63737">
    <property type="entry name" value="Leukotriene A4 hydrolase N-terminal domain"/>
    <property type="match status" value="1"/>
</dbReference>
<comment type="cofactor">
    <cofactor evidence="2">
        <name>Zn(2+)</name>
        <dbReference type="ChEBI" id="CHEBI:29105"/>
    </cofactor>
</comment>
<keyword evidence="6 15" id="KW-0031">Aminopeptidase</keyword>
<comment type="similarity">
    <text evidence="3">Belongs to the peptidase M1 family.</text>
</comment>
<feature type="domain" description="Peptidase M1 alanyl aminopeptidase C-terminal" evidence="13">
    <location>
        <begin position="542"/>
        <end position="855"/>
    </location>
</feature>
<keyword evidence="7" id="KW-0645">Protease</keyword>
<comment type="caution">
    <text evidence="15">The sequence shown here is derived from an EMBL/GenBank/DDBJ whole genome shotgun (WGS) entry which is preliminary data.</text>
</comment>
<dbReference type="EMBL" id="RQFP01000014">
    <property type="protein sequence ID" value="TGK91860.1"/>
    <property type="molecule type" value="Genomic_DNA"/>
</dbReference>
<evidence type="ECO:0000259" key="12">
    <source>
        <dbReference type="Pfam" id="PF01433"/>
    </source>
</evidence>
<dbReference type="Gene3D" id="3.30.2010.30">
    <property type="match status" value="1"/>
</dbReference>
<dbReference type="Pfam" id="PF17432">
    <property type="entry name" value="DUF3458_C"/>
    <property type="match status" value="1"/>
</dbReference>
<evidence type="ECO:0000313" key="16">
    <source>
        <dbReference type="Proteomes" id="UP000297891"/>
    </source>
</evidence>
<dbReference type="InterPro" id="IPR045357">
    <property type="entry name" value="Aminopeptidase_N-like_N"/>
</dbReference>
<dbReference type="PRINTS" id="PR00756">
    <property type="entry name" value="ALADIPTASE"/>
</dbReference>
<dbReference type="PANTHER" id="PTHR46322">
    <property type="entry name" value="PUROMYCIN-SENSITIVE AMINOPEPTIDASE"/>
    <property type="match status" value="1"/>
</dbReference>
<reference evidence="15" key="1">
    <citation type="journal article" date="2019" name="PLoS Negl. Trop. Dis.">
        <title>Revisiting the worldwide diversity of Leptospira species in the environment.</title>
        <authorList>
            <person name="Vincent A.T."/>
            <person name="Schiettekatte O."/>
            <person name="Bourhy P."/>
            <person name="Veyrier F.J."/>
            <person name="Picardeau M."/>
        </authorList>
    </citation>
    <scope>NUCLEOTIDE SEQUENCE [LARGE SCALE GENOMIC DNA]</scope>
    <source>
        <strain evidence="15">201800277</strain>
    </source>
</reference>
<comment type="catalytic activity">
    <reaction evidence="1">
        <text>Release of an N-terminal amino acid, Xaa-|-Yaa- from a peptide, amide or arylamide. Xaa is preferably Ala, but may be most amino acids including Pro (slow action). When a terminal hydrophobic residue is followed by a prolyl residue, the two may be released as an intact Xaa-Pro dipeptide.</text>
        <dbReference type="EC" id="3.4.11.2"/>
    </reaction>
</comment>
<evidence type="ECO:0000259" key="13">
    <source>
        <dbReference type="Pfam" id="PF17432"/>
    </source>
</evidence>
<name>A0A2M9Y1B3_9LEPT</name>
<dbReference type="InterPro" id="IPR024601">
    <property type="entry name" value="Peptidase_M1_pepN_C"/>
</dbReference>
<evidence type="ECO:0000256" key="5">
    <source>
        <dbReference type="ARBA" id="ARBA00015611"/>
    </source>
</evidence>
<evidence type="ECO:0000256" key="2">
    <source>
        <dbReference type="ARBA" id="ARBA00001947"/>
    </source>
</evidence>
<dbReference type="OrthoDB" id="100605at2"/>
<evidence type="ECO:0000256" key="1">
    <source>
        <dbReference type="ARBA" id="ARBA00000098"/>
    </source>
</evidence>
<dbReference type="InterPro" id="IPR012779">
    <property type="entry name" value="Peptidase_M1_pepN"/>
</dbReference>
<dbReference type="InterPro" id="IPR027268">
    <property type="entry name" value="Peptidase_M4/M1_CTD_sf"/>
</dbReference>
<dbReference type="Gene3D" id="2.60.40.1730">
    <property type="entry name" value="tricorn interacting facor f3 domain"/>
    <property type="match status" value="1"/>
</dbReference>
<gene>
    <name evidence="15" type="ORF">EHQ30_16870</name>
</gene>
<evidence type="ECO:0000256" key="10">
    <source>
        <dbReference type="ARBA" id="ARBA00022833"/>
    </source>
</evidence>
<evidence type="ECO:0000259" key="14">
    <source>
        <dbReference type="Pfam" id="PF17900"/>
    </source>
</evidence>
<evidence type="ECO:0000256" key="6">
    <source>
        <dbReference type="ARBA" id="ARBA00022438"/>
    </source>
</evidence>
<keyword evidence="8" id="KW-0479">Metal-binding</keyword>
<dbReference type="InterPro" id="IPR001930">
    <property type="entry name" value="Peptidase_M1"/>
</dbReference>
<dbReference type="Gene3D" id="1.25.50.10">
    <property type="entry name" value="Peptidase M1, alanyl aminopeptidase, C-terminal domain"/>
    <property type="match status" value="1"/>
</dbReference>
<dbReference type="InterPro" id="IPR037144">
    <property type="entry name" value="Peptidase_M1_pepN_C_sf"/>
</dbReference>
<dbReference type="GO" id="GO:0008237">
    <property type="term" value="F:metallopeptidase activity"/>
    <property type="evidence" value="ECO:0007669"/>
    <property type="project" value="UniProtKB-KW"/>
</dbReference>
<dbReference type="CDD" id="cd09600">
    <property type="entry name" value="M1_APN"/>
    <property type="match status" value="1"/>
</dbReference>
<evidence type="ECO:0000256" key="7">
    <source>
        <dbReference type="ARBA" id="ARBA00022670"/>
    </source>
</evidence>
<proteinExistence type="inferred from homology"/>
<dbReference type="InterPro" id="IPR014782">
    <property type="entry name" value="Peptidase_M1_dom"/>
</dbReference>
<accession>A0A2M9Y1B3</accession>
<dbReference type="GO" id="GO:0016285">
    <property type="term" value="F:alanyl aminopeptidase activity"/>
    <property type="evidence" value="ECO:0007669"/>
    <property type="project" value="UniProtKB-EC"/>
</dbReference>
<dbReference type="GO" id="GO:0006508">
    <property type="term" value="P:proteolysis"/>
    <property type="evidence" value="ECO:0007669"/>
    <property type="project" value="UniProtKB-KW"/>
</dbReference>
<evidence type="ECO:0000256" key="11">
    <source>
        <dbReference type="ARBA" id="ARBA00023049"/>
    </source>
</evidence>
<organism evidence="15 16">
    <name type="scientific">Leptospira brenneri</name>
    <dbReference type="NCBI Taxonomy" id="2023182"/>
    <lineage>
        <taxon>Bacteria</taxon>
        <taxon>Pseudomonadati</taxon>
        <taxon>Spirochaetota</taxon>
        <taxon>Spirochaetia</taxon>
        <taxon>Leptospirales</taxon>
        <taxon>Leptospiraceae</taxon>
        <taxon>Leptospira</taxon>
    </lineage>
</organism>